<gene>
    <name evidence="2" type="ORF">TMES_01870</name>
</gene>
<reference evidence="2 3" key="1">
    <citation type="submission" date="2014-03" db="EMBL/GenBank/DDBJ databases">
        <title>The draft genome sequence of Thalassospira mesophila JCM 18969.</title>
        <authorList>
            <person name="Lai Q."/>
            <person name="Shao Z."/>
        </authorList>
    </citation>
    <scope>NUCLEOTIDE SEQUENCE [LARGE SCALE GENOMIC DNA]</scope>
    <source>
        <strain evidence="2 3">JCM 18969</strain>
    </source>
</reference>
<comment type="caution">
    <text evidence="2">The sequence shown here is derived from an EMBL/GenBank/DDBJ whole genome shotgun (WGS) entry which is preliminary data.</text>
</comment>
<dbReference type="RefSeq" id="WP_085578883.1">
    <property type="nucleotide sequence ID" value="NZ_JFKA01000001.1"/>
</dbReference>
<evidence type="ECO:0000313" key="3">
    <source>
        <dbReference type="Proteomes" id="UP000193391"/>
    </source>
</evidence>
<dbReference type="Gene3D" id="3.30.1050.10">
    <property type="entry name" value="SCP2 sterol-binding domain"/>
    <property type="match status" value="1"/>
</dbReference>
<dbReference type="PANTHER" id="PTHR10094:SF25">
    <property type="entry name" value="SCP2 STEROL-BINDING DOMAIN-CONTAINING PROTEIN 1"/>
    <property type="match status" value="1"/>
</dbReference>
<protein>
    <submittedName>
        <fullName evidence="2">Sterol carrier protein</fullName>
    </submittedName>
</protein>
<dbReference type="Pfam" id="PF02036">
    <property type="entry name" value="SCP2"/>
    <property type="match status" value="1"/>
</dbReference>
<evidence type="ECO:0000259" key="1">
    <source>
        <dbReference type="Pfam" id="PF02036"/>
    </source>
</evidence>
<dbReference type="STRING" id="1293891.TMES_01870"/>
<sequence length="99" mass="10363">MDNSILEAVEARLPQLRGLNAVIAFDCGDDGSIVVDATGPSPEISDDDVADADCILKISQANLQKLITGKLDPMLAFTMGKLKVKGSMGIAAKLSSMLN</sequence>
<organism evidence="2 3">
    <name type="scientific">Thalassospira mesophila</name>
    <dbReference type="NCBI Taxonomy" id="1293891"/>
    <lineage>
        <taxon>Bacteria</taxon>
        <taxon>Pseudomonadati</taxon>
        <taxon>Pseudomonadota</taxon>
        <taxon>Alphaproteobacteria</taxon>
        <taxon>Rhodospirillales</taxon>
        <taxon>Thalassospiraceae</taxon>
        <taxon>Thalassospira</taxon>
    </lineage>
</organism>
<dbReference type="SUPFAM" id="SSF55718">
    <property type="entry name" value="SCP-like"/>
    <property type="match status" value="1"/>
</dbReference>
<evidence type="ECO:0000313" key="2">
    <source>
        <dbReference type="EMBL" id="OSQ40539.1"/>
    </source>
</evidence>
<dbReference type="Proteomes" id="UP000193391">
    <property type="component" value="Unassembled WGS sequence"/>
</dbReference>
<dbReference type="OrthoDB" id="9809312at2"/>
<dbReference type="InterPro" id="IPR003033">
    <property type="entry name" value="SCP2_sterol-bd_dom"/>
</dbReference>
<dbReference type="PANTHER" id="PTHR10094">
    <property type="entry name" value="STEROL CARRIER PROTEIN 2 SCP-2 FAMILY PROTEIN"/>
    <property type="match status" value="1"/>
</dbReference>
<dbReference type="AlphaFoldDB" id="A0A1Y2L6S3"/>
<accession>A0A1Y2L6S3</accession>
<name>A0A1Y2L6S3_9PROT</name>
<dbReference type="GO" id="GO:0005829">
    <property type="term" value="C:cytosol"/>
    <property type="evidence" value="ECO:0007669"/>
    <property type="project" value="TreeGrafter"/>
</dbReference>
<feature type="domain" description="SCP2" evidence="1">
    <location>
        <begin position="4"/>
        <end position="98"/>
    </location>
</feature>
<dbReference type="InterPro" id="IPR036527">
    <property type="entry name" value="SCP2_sterol-bd_dom_sf"/>
</dbReference>
<proteinExistence type="predicted"/>
<dbReference type="EMBL" id="JFKA01000001">
    <property type="protein sequence ID" value="OSQ40539.1"/>
    <property type="molecule type" value="Genomic_DNA"/>
</dbReference>
<keyword evidence="3" id="KW-1185">Reference proteome</keyword>